<keyword evidence="2" id="KW-0472">Membrane</keyword>
<name>W2SGB0_CYPE1</name>
<feature type="compositionally biased region" description="Pro residues" evidence="1">
    <location>
        <begin position="598"/>
        <end position="607"/>
    </location>
</feature>
<evidence type="ECO:0000256" key="2">
    <source>
        <dbReference type="SAM" id="Phobius"/>
    </source>
</evidence>
<dbReference type="AlphaFoldDB" id="W2SGB0"/>
<reference evidence="3 4" key="1">
    <citation type="submission" date="2013-03" db="EMBL/GenBank/DDBJ databases">
        <title>The Genome Sequence of Phialophora europaea CBS 101466.</title>
        <authorList>
            <consortium name="The Broad Institute Genomics Platform"/>
            <person name="Cuomo C."/>
            <person name="de Hoog S."/>
            <person name="Gorbushina A."/>
            <person name="Walker B."/>
            <person name="Young S.K."/>
            <person name="Zeng Q."/>
            <person name="Gargeya S."/>
            <person name="Fitzgerald M."/>
            <person name="Haas B."/>
            <person name="Abouelleil A."/>
            <person name="Allen A.W."/>
            <person name="Alvarado L."/>
            <person name="Arachchi H.M."/>
            <person name="Berlin A.M."/>
            <person name="Chapman S.B."/>
            <person name="Gainer-Dewar J."/>
            <person name="Goldberg J."/>
            <person name="Griggs A."/>
            <person name="Gujja S."/>
            <person name="Hansen M."/>
            <person name="Howarth C."/>
            <person name="Imamovic A."/>
            <person name="Ireland A."/>
            <person name="Larimer J."/>
            <person name="McCowan C."/>
            <person name="Murphy C."/>
            <person name="Pearson M."/>
            <person name="Poon T.W."/>
            <person name="Priest M."/>
            <person name="Roberts A."/>
            <person name="Saif S."/>
            <person name="Shea T."/>
            <person name="Sisk P."/>
            <person name="Sykes S."/>
            <person name="Wortman J."/>
            <person name="Nusbaum C."/>
            <person name="Birren B."/>
        </authorList>
    </citation>
    <scope>NUCLEOTIDE SEQUENCE [LARGE SCALE GENOMIC DNA]</scope>
    <source>
        <strain evidence="3 4">CBS 101466</strain>
    </source>
</reference>
<protein>
    <submittedName>
        <fullName evidence="3">Uncharacterized protein</fullName>
    </submittedName>
</protein>
<dbReference type="GeneID" id="19968567"/>
<feature type="compositionally biased region" description="Basic and acidic residues" evidence="1">
    <location>
        <begin position="469"/>
        <end position="480"/>
    </location>
</feature>
<dbReference type="VEuPathDB" id="FungiDB:HMPREF1541_01228"/>
<evidence type="ECO:0000256" key="1">
    <source>
        <dbReference type="SAM" id="MobiDB-lite"/>
    </source>
</evidence>
<feature type="compositionally biased region" description="Gly residues" evidence="1">
    <location>
        <begin position="503"/>
        <end position="512"/>
    </location>
</feature>
<dbReference type="eggNOG" id="ENOG502SP3Y">
    <property type="taxonomic scope" value="Eukaryota"/>
</dbReference>
<organism evidence="3 4">
    <name type="scientific">Cyphellophora europaea (strain CBS 101466)</name>
    <name type="common">Phialophora europaea</name>
    <dbReference type="NCBI Taxonomy" id="1220924"/>
    <lineage>
        <taxon>Eukaryota</taxon>
        <taxon>Fungi</taxon>
        <taxon>Dikarya</taxon>
        <taxon>Ascomycota</taxon>
        <taxon>Pezizomycotina</taxon>
        <taxon>Eurotiomycetes</taxon>
        <taxon>Chaetothyriomycetidae</taxon>
        <taxon>Chaetothyriales</taxon>
        <taxon>Cyphellophoraceae</taxon>
        <taxon>Cyphellophora</taxon>
    </lineage>
</organism>
<dbReference type="InParanoid" id="W2SGB0"/>
<gene>
    <name evidence="3" type="ORF">HMPREF1541_01228</name>
</gene>
<accession>W2SGB0</accession>
<evidence type="ECO:0000313" key="4">
    <source>
        <dbReference type="Proteomes" id="UP000030752"/>
    </source>
</evidence>
<evidence type="ECO:0000313" key="3">
    <source>
        <dbReference type="EMBL" id="ETN47038.1"/>
    </source>
</evidence>
<keyword evidence="2" id="KW-1133">Transmembrane helix</keyword>
<dbReference type="RefSeq" id="XP_008711750.1">
    <property type="nucleotide sequence ID" value="XM_008713528.1"/>
</dbReference>
<dbReference type="Proteomes" id="UP000030752">
    <property type="component" value="Unassembled WGS sequence"/>
</dbReference>
<proteinExistence type="predicted"/>
<feature type="transmembrane region" description="Helical" evidence="2">
    <location>
        <begin position="125"/>
        <end position="144"/>
    </location>
</feature>
<sequence>MSETATANPPPGFPWTGLLQWQPFQIDALGLITLLGAEEVNASVGRLVRSTWLEYLPLLGAYVIANERFREKEAGFHLYNISKGIATTDLAPWFSRWIKAQDFEQTRSFVRWTVEKRPNLRYQHILGFGLSFSAIGFLLAMTVLSYDWYGFANALSMASSVMVRHYMIESMRDAIDEQVLGSRNEDKRPLDEKKEKLVGSHPLDRGWLGKNPSKLLIITSDAKAVTMLIPEELMKPPSPFIARLQPHHRFWYGVMRWAGWIAFAVQVISIGMADLATQLVTVFLLVVPTVLHVSKLGCDDSKWKQNIARGWEKFRGMLGKEPPRPKPDEEKIGTEVYISQPNEPKAREFSFKYACWIGNLLKAEVYEWPMDHHYTFTGKDERGPRRVKPYVHTNKPFDKRQYLYAWLQLTKQETDSMDKWDLLPHDRPGHNDGWLKDYQMGRDHVTELNRQGQGIMKIIARAPGAQAQDHADTRAADAETTRSSADGIHSRDFQLAHTTDPNIGGGLGGRGSVGAANDSQHDPLPSPRTARDRAPAAIADPIAHEVVDTEELWQPLPPRRRDTGMTVDSANYVSHEVAKERRLSLASLPPVSRGKAGPLPPASPVER</sequence>
<keyword evidence="4" id="KW-1185">Reference proteome</keyword>
<dbReference type="OrthoDB" id="5422688at2759"/>
<dbReference type="EMBL" id="KB822711">
    <property type="protein sequence ID" value="ETN47038.1"/>
    <property type="molecule type" value="Genomic_DNA"/>
</dbReference>
<dbReference type="HOGENOM" id="CLU_449774_0_0_1"/>
<feature type="region of interest" description="Disordered" evidence="1">
    <location>
        <begin position="584"/>
        <end position="607"/>
    </location>
</feature>
<keyword evidence="2" id="KW-0812">Transmembrane</keyword>
<feature type="region of interest" description="Disordered" evidence="1">
    <location>
        <begin position="463"/>
        <end position="532"/>
    </location>
</feature>